<accession>A0ABM3QPH9</accession>
<proteinExistence type="predicted"/>
<dbReference type="GeneID" id="130461277"/>
<dbReference type="InterPro" id="IPR003425">
    <property type="entry name" value="CCB3/YggT"/>
</dbReference>
<dbReference type="PANTHER" id="PTHR33219">
    <property type="entry name" value="YLMG HOMOLOG PROTEIN 2, CHLOROPLASTIC"/>
    <property type="match status" value="1"/>
</dbReference>
<dbReference type="RefSeq" id="XP_056685272.1">
    <property type="nucleotide sequence ID" value="XM_056829294.1"/>
</dbReference>
<dbReference type="Pfam" id="PF02325">
    <property type="entry name" value="CCB3_YggT"/>
    <property type="match status" value="1"/>
</dbReference>
<reference evidence="2" key="2">
    <citation type="submission" date="2025-08" db="UniProtKB">
        <authorList>
            <consortium name="RefSeq"/>
        </authorList>
    </citation>
    <scope>IDENTIFICATION</scope>
    <source>
        <tissue evidence="2">Leaf</tissue>
    </source>
</reference>
<name>A0ABM3QPH9_SPIOL</name>
<evidence type="ECO:0000313" key="1">
    <source>
        <dbReference type="Proteomes" id="UP000813463"/>
    </source>
</evidence>
<dbReference type="PANTHER" id="PTHR33219:SF10">
    <property type="entry name" value="OS07G0185300 PROTEIN"/>
    <property type="match status" value="1"/>
</dbReference>
<dbReference type="Proteomes" id="UP000813463">
    <property type="component" value="Chromosome 5"/>
</dbReference>
<evidence type="ECO:0000313" key="2">
    <source>
        <dbReference type="RefSeq" id="XP_056685272.1"/>
    </source>
</evidence>
<reference evidence="1" key="1">
    <citation type="journal article" date="2021" name="Nat. Commun.">
        <title>Genomic analyses provide insights into spinach domestication and the genetic basis of agronomic traits.</title>
        <authorList>
            <person name="Cai X."/>
            <person name="Sun X."/>
            <person name="Xu C."/>
            <person name="Sun H."/>
            <person name="Wang X."/>
            <person name="Ge C."/>
            <person name="Zhang Z."/>
            <person name="Wang Q."/>
            <person name="Fei Z."/>
            <person name="Jiao C."/>
            <person name="Wang Q."/>
        </authorList>
    </citation>
    <scope>NUCLEOTIDE SEQUENCE [LARGE SCALE GENOMIC DNA]</scope>
    <source>
        <strain evidence="1">cv. Varoflay</strain>
    </source>
</reference>
<protein>
    <submittedName>
        <fullName evidence="2">YlmG homolog protein 1-2, chloroplastic</fullName>
    </submittedName>
</protein>
<keyword evidence="1" id="KW-1185">Reference proteome</keyword>
<sequence length="245" mass="26933">MFTATAGSGSLLLPQNLNSTACLRRNNHHRQPITSLPPPNSTACSLSPLKISLKQPLKLHSLKPQNSRLLTFSSLNPNFPQISPENPQFITNSTKTLNALFSLSSKIAQIIRTQFLNLKTLYFTASSQLLETLQYLLDNVVSTLVPLFLSVPSRSQVPPLTAIASGMAKWLDIYSGVLMVRVLLSWFPNMPWEMQPFSAIRDLTDPYLSLFRKIVPPVFGTIDVSPLLAFAVLGTLGSILGTAKV</sequence>
<gene>
    <name evidence="2" type="primary">LOC130461277</name>
</gene>
<organism evidence="1 2">
    <name type="scientific">Spinacia oleracea</name>
    <name type="common">Spinach</name>
    <dbReference type="NCBI Taxonomy" id="3562"/>
    <lineage>
        <taxon>Eukaryota</taxon>
        <taxon>Viridiplantae</taxon>
        <taxon>Streptophyta</taxon>
        <taxon>Embryophyta</taxon>
        <taxon>Tracheophyta</taxon>
        <taxon>Spermatophyta</taxon>
        <taxon>Magnoliopsida</taxon>
        <taxon>eudicotyledons</taxon>
        <taxon>Gunneridae</taxon>
        <taxon>Pentapetalae</taxon>
        <taxon>Caryophyllales</taxon>
        <taxon>Chenopodiaceae</taxon>
        <taxon>Chenopodioideae</taxon>
        <taxon>Anserineae</taxon>
        <taxon>Spinacia</taxon>
    </lineage>
</organism>